<reference evidence="2" key="1">
    <citation type="submission" date="2014-09" db="EMBL/GenBank/DDBJ databases">
        <authorList>
            <person name="Sharma Rahul"/>
            <person name="Thines Marco"/>
        </authorList>
    </citation>
    <scope>NUCLEOTIDE SEQUENCE [LARGE SCALE GENOMIC DNA]</scope>
</reference>
<name>A0A0P1AYN7_PLAHL</name>
<dbReference type="AlphaFoldDB" id="A0A0P1AYN7"/>
<accession>A0A0P1AYN7</accession>
<organism evidence="1 2">
    <name type="scientific">Plasmopara halstedii</name>
    <name type="common">Downy mildew of sunflower</name>
    <dbReference type="NCBI Taxonomy" id="4781"/>
    <lineage>
        <taxon>Eukaryota</taxon>
        <taxon>Sar</taxon>
        <taxon>Stramenopiles</taxon>
        <taxon>Oomycota</taxon>
        <taxon>Peronosporomycetes</taxon>
        <taxon>Peronosporales</taxon>
        <taxon>Peronosporaceae</taxon>
        <taxon>Plasmopara</taxon>
    </lineage>
</organism>
<dbReference type="RefSeq" id="XP_024582352.1">
    <property type="nucleotide sequence ID" value="XM_024716789.1"/>
</dbReference>
<dbReference type="Proteomes" id="UP000054928">
    <property type="component" value="Unassembled WGS sequence"/>
</dbReference>
<dbReference type="EMBL" id="CCYD01001864">
    <property type="protein sequence ID" value="CEG45983.1"/>
    <property type="molecule type" value="Genomic_DNA"/>
</dbReference>
<dbReference type="GeneID" id="36397368"/>
<proteinExistence type="predicted"/>
<sequence>MTAVPNMNLECFKYPLAHYVAINFKAIIESFSCIVILKKTDCTNQLLGPLSSTALLALCPPHRHSGV</sequence>
<protein>
    <submittedName>
        <fullName evidence="1">Uncharacterized protein</fullName>
    </submittedName>
</protein>
<evidence type="ECO:0000313" key="2">
    <source>
        <dbReference type="Proteomes" id="UP000054928"/>
    </source>
</evidence>
<keyword evidence="2" id="KW-1185">Reference proteome</keyword>
<evidence type="ECO:0000313" key="1">
    <source>
        <dbReference type="EMBL" id="CEG45983.1"/>
    </source>
</evidence>